<evidence type="ECO:0000313" key="11">
    <source>
        <dbReference type="Ensembl" id="ENSCSAVP00000016449.1"/>
    </source>
</evidence>
<evidence type="ECO:0000256" key="8">
    <source>
        <dbReference type="ARBA" id="ARBA00023136"/>
    </source>
</evidence>
<dbReference type="OMA" id="RETHMND"/>
<evidence type="ECO:0000256" key="2">
    <source>
        <dbReference type="ARBA" id="ARBA00008661"/>
    </source>
</evidence>
<proteinExistence type="inferred from homology"/>
<comment type="similarity">
    <text evidence="2">Belongs to the glycosyltransferase 31 family.</text>
</comment>
<feature type="domain" description="Fringe-like glycosyltransferase" evidence="10">
    <location>
        <begin position="37"/>
        <end position="283"/>
    </location>
</feature>
<dbReference type="GO" id="GO:0016020">
    <property type="term" value="C:membrane"/>
    <property type="evidence" value="ECO:0007669"/>
    <property type="project" value="UniProtKB-SubCell"/>
</dbReference>
<keyword evidence="5" id="KW-0812">Transmembrane</keyword>
<evidence type="ECO:0000256" key="9">
    <source>
        <dbReference type="ARBA" id="ARBA00037847"/>
    </source>
</evidence>
<evidence type="ECO:0000256" key="1">
    <source>
        <dbReference type="ARBA" id="ARBA00004606"/>
    </source>
</evidence>
<dbReference type="InterPro" id="IPR003378">
    <property type="entry name" value="Fringe-like_glycosylTrfase"/>
</dbReference>
<dbReference type="PANTHER" id="PTHR10811">
    <property type="entry name" value="FRINGE-RELATED"/>
    <property type="match status" value="1"/>
</dbReference>
<evidence type="ECO:0000313" key="12">
    <source>
        <dbReference type="Proteomes" id="UP000007875"/>
    </source>
</evidence>
<dbReference type="Ensembl" id="ENSCSAVT00000016630.1">
    <property type="protein sequence ID" value="ENSCSAVP00000016449.1"/>
    <property type="gene ID" value="ENSCSAVG00000009673.1"/>
</dbReference>
<organism evidence="11 12">
    <name type="scientific">Ciona savignyi</name>
    <name type="common">Pacific transparent sea squirt</name>
    <dbReference type="NCBI Taxonomy" id="51511"/>
    <lineage>
        <taxon>Eukaryota</taxon>
        <taxon>Metazoa</taxon>
        <taxon>Chordata</taxon>
        <taxon>Tunicata</taxon>
        <taxon>Ascidiacea</taxon>
        <taxon>Phlebobranchia</taxon>
        <taxon>Cionidae</taxon>
        <taxon>Ciona</taxon>
    </lineage>
</organism>
<dbReference type="GeneTree" id="ENSGT00940000164195"/>
<reference evidence="11" key="3">
    <citation type="submission" date="2025-09" db="UniProtKB">
        <authorList>
            <consortium name="Ensembl"/>
        </authorList>
    </citation>
    <scope>IDENTIFICATION</scope>
</reference>
<protein>
    <recommendedName>
        <fullName evidence="10">Fringe-like glycosyltransferase domain-containing protein</fullName>
    </recommendedName>
</protein>
<keyword evidence="3" id="KW-0328">Glycosyltransferase</keyword>
<evidence type="ECO:0000256" key="4">
    <source>
        <dbReference type="ARBA" id="ARBA00022679"/>
    </source>
</evidence>
<dbReference type="InParanoid" id="H2ZFT3"/>
<keyword evidence="12" id="KW-1185">Reference proteome</keyword>
<sequence>SMVIGFAFLVYYNNDEMAKNPGAKMPDLRTVTVRRNNVTLNDIFISIKTSKVFHQSRVVHIVKTWFNLVKDQTYIFTDGDDDQLNHTTHGHMINTRCGEGRTRPNLGCKMGSEFDAFLASGRKWWCRFDDDNYVNPARLLQLVNRFNWWSDVYIGRLSVPFFAARYHGKWRRYKFAHGGAGCCISRSLGKRMEPWGGRKSLPRLQNITSINDDAALGFIITAILKVNISLSDQLHSHYERLADLNPSTFSEQVSFSYSKQNTINTDHKKFKSKSFSRQQDPTRFYSLHCLLYPAADICQ</sequence>
<dbReference type="STRING" id="51511.ENSCSAVP00000016449"/>
<dbReference type="AlphaFoldDB" id="H2ZFT3"/>
<dbReference type="GO" id="GO:0012505">
    <property type="term" value="C:endomembrane system"/>
    <property type="evidence" value="ECO:0007669"/>
    <property type="project" value="UniProtKB-SubCell"/>
</dbReference>
<evidence type="ECO:0000256" key="7">
    <source>
        <dbReference type="ARBA" id="ARBA00022989"/>
    </source>
</evidence>
<dbReference type="Proteomes" id="UP000007875">
    <property type="component" value="Unassembled WGS sequence"/>
</dbReference>
<dbReference type="Gene3D" id="3.90.550.50">
    <property type="match status" value="1"/>
</dbReference>
<reference evidence="11" key="2">
    <citation type="submission" date="2025-08" db="UniProtKB">
        <authorList>
            <consortium name="Ensembl"/>
        </authorList>
    </citation>
    <scope>IDENTIFICATION</scope>
</reference>
<comment type="subcellular location">
    <subcellularLocation>
        <location evidence="9">Endomembrane system</location>
        <topology evidence="9">Single-pass membrane protein</topology>
    </subcellularLocation>
    <subcellularLocation>
        <location evidence="1">Membrane</location>
        <topology evidence="1">Single-pass type II membrane protein</topology>
    </subcellularLocation>
</comment>
<evidence type="ECO:0000256" key="6">
    <source>
        <dbReference type="ARBA" id="ARBA00022968"/>
    </source>
</evidence>
<accession>H2ZFT3</accession>
<reference evidence="12" key="1">
    <citation type="submission" date="2003-08" db="EMBL/GenBank/DDBJ databases">
        <authorList>
            <person name="Birren B."/>
            <person name="Nusbaum C."/>
            <person name="Abebe A."/>
            <person name="Abouelleil A."/>
            <person name="Adekoya E."/>
            <person name="Ait-zahra M."/>
            <person name="Allen N."/>
            <person name="Allen T."/>
            <person name="An P."/>
            <person name="Anderson M."/>
            <person name="Anderson S."/>
            <person name="Arachchi H."/>
            <person name="Armbruster J."/>
            <person name="Bachantsang P."/>
            <person name="Baldwin J."/>
            <person name="Barry A."/>
            <person name="Bayul T."/>
            <person name="Blitshsteyn B."/>
            <person name="Bloom T."/>
            <person name="Blye J."/>
            <person name="Boguslavskiy L."/>
            <person name="Borowsky M."/>
            <person name="Boukhgalter B."/>
            <person name="Brunache A."/>
            <person name="Butler J."/>
            <person name="Calixte N."/>
            <person name="Calvo S."/>
            <person name="Camarata J."/>
            <person name="Campo K."/>
            <person name="Chang J."/>
            <person name="Cheshatsang Y."/>
            <person name="Citroen M."/>
            <person name="Collymore A."/>
            <person name="Considine T."/>
            <person name="Cook A."/>
            <person name="Cooke P."/>
            <person name="Corum B."/>
            <person name="Cuomo C."/>
            <person name="David R."/>
            <person name="Dawoe T."/>
            <person name="Degray S."/>
            <person name="Dodge S."/>
            <person name="Dooley K."/>
            <person name="Dorje P."/>
            <person name="Dorjee K."/>
            <person name="Dorris L."/>
            <person name="Duffey N."/>
            <person name="Dupes A."/>
            <person name="Elkins T."/>
            <person name="Engels R."/>
            <person name="Erickson J."/>
            <person name="Farina A."/>
            <person name="Faro S."/>
            <person name="Ferreira P."/>
            <person name="Fischer H."/>
            <person name="Fitzgerald M."/>
            <person name="Foley K."/>
            <person name="Gage D."/>
            <person name="Galagan J."/>
            <person name="Gearin G."/>
            <person name="Gnerre S."/>
            <person name="Gnirke A."/>
            <person name="Goyette A."/>
            <person name="Graham J."/>
            <person name="Grandbois E."/>
            <person name="Gyaltsen K."/>
            <person name="Hafez N."/>
            <person name="Hagopian D."/>
            <person name="Hagos B."/>
            <person name="Hall J."/>
            <person name="Hatcher B."/>
            <person name="Heller A."/>
            <person name="Higgins H."/>
            <person name="Honan T."/>
            <person name="Horn A."/>
            <person name="Houde N."/>
            <person name="Hughes L."/>
            <person name="Hulme W."/>
            <person name="Husby E."/>
            <person name="Iliev I."/>
            <person name="Jaffe D."/>
            <person name="Jones C."/>
            <person name="Kamal M."/>
            <person name="Kamat A."/>
            <person name="Kamvysselis M."/>
            <person name="Karlsson E."/>
            <person name="Kells C."/>
            <person name="Kieu A."/>
            <person name="Kisner P."/>
            <person name="Kodira C."/>
            <person name="Kulbokas E."/>
            <person name="Labutti K."/>
            <person name="Lama D."/>
            <person name="Landers T."/>
            <person name="Leger J."/>
            <person name="Levine S."/>
            <person name="Lewis D."/>
            <person name="Lewis T."/>
            <person name="Lindblad-toh K."/>
            <person name="Liu X."/>
            <person name="Lokyitsang T."/>
            <person name="Lokyitsang Y."/>
            <person name="Lucien O."/>
            <person name="Lui A."/>
            <person name="Ma L.J."/>
            <person name="Mabbitt R."/>
            <person name="Macdonald J."/>
            <person name="Maclean C."/>
            <person name="Major J."/>
            <person name="Manning J."/>
            <person name="Marabella R."/>
            <person name="Maru K."/>
            <person name="Matthews C."/>
            <person name="Mauceli E."/>
            <person name="Mccarthy M."/>
            <person name="Mcdonough S."/>
            <person name="Mcghee T."/>
            <person name="Meldrim J."/>
            <person name="Meneus L."/>
            <person name="Mesirov J."/>
            <person name="Mihalev A."/>
            <person name="Mihova T."/>
            <person name="Mikkelsen T."/>
            <person name="Mlenga V."/>
            <person name="Moru K."/>
            <person name="Mozes J."/>
            <person name="Mulrain L."/>
            <person name="Munson G."/>
            <person name="Naylor J."/>
            <person name="Newes C."/>
            <person name="Nguyen C."/>
            <person name="Nguyen N."/>
            <person name="Nguyen T."/>
            <person name="Nicol R."/>
            <person name="Nielsen C."/>
            <person name="Nizzari M."/>
            <person name="Norbu C."/>
            <person name="Norbu N."/>
            <person name="O'donnell P."/>
            <person name="Okoawo O."/>
            <person name="O'leary S."/>
            <person name="Omotosho B."/>
            <person name="O'neill K."/>
            <person name="Osman S."/>
            <person name="Parker S."/>
            <person name="Perrin D."/>
            <person name="Phunkhang P."/>
            <person name="Piqani B."/>
            <person name="Purcell S."/>
            <person name="Rachupka T."/>
            <person name="Ramasamy U."/>
            <person name="Rameau R."/>
            <person name="Ray V."/>
            <person name="Raymond C."/>
            <person name="Retta R."/>
            <person name="Richardson S."/>
            <person name="Rise C."/>
            <person name="Rodriguez J."/>
            <person name="Rogers J."/>
            <person name="Rogov P."/>
            <person name="Rutman M."/>
            <person name="Schupbach R."/>
            <person name="Seaman C."/>
            <person name="Settipalli S."/>
            <person name="Sharpe T."/>
            <person name="Sheridan J."/>
            <person name="Sherpa N."/>
            <person name="Shi J."/>
            <person name="Smirnov S."/>
            <person name="Smith C."/>
            <person name="Sougnez C."/>
            <person name="Spencer B."/>
            <person name="Stalker J."/>
            <person name="Stange-thomann N."/>
            <person name="Stavropoulos S."/>
            <person name="Stetson K."/>
            <person name="Stone C."/>
            <person name="Stone S."/>
            <person name="Stubbs M."/>
            <person name="Talamas J."/>
            <person name="Tchuinga P."/>
            <person name="Tenzing P."/>
            <person name="Tesfaye S."/>
            <person name="Theodore J."/>
            <person name="Thoulutsang Y."/>
            <person name="Topham K."/>
            <person name="Towey S."/>
            <person name="Tsamla T."/>
            <person name="Tsomo N."/>
            <person name="Vallee D."/>
            <person name="Vassiliev H."/>
            <person name="Venkataraman V."/>
            <person name="Vinson J."/>
            <person name="Vo A."/>
            <person name="Wade C."/>
            <person name="Wang S."/>
            <person name="Wangchuk T."/>
            <person name="Wangdi T."/>
            <person name="Whittaker C."/>
            <person name="Wilkinson J."/>
            <person name="Wu Y."/>
            <person name="Wyman D."/>
            <person name="Yadav S."/>
            <person name="Yang S."/>
            <person name="Yang X."/>
            <person name="Yeager S."/>
            <person name="Yee E."/>
            <person name="Young G."/>
            <person name="Zainoun J."/>
            <person name="Zembeck L."/>
            <person name="Zimmer A."/>
            <person name="Zody M."/>
            <person name="Lander E."/>
        </authorList>
    </citation>
    <scope>NUCLEOTIDE SEQUENCE [LARGE SCALE GENOMIC DNA]</scope>
</reference>
<keyword evidence="6" id="KW-0735">Signal-anchor</keyword>
<evidence type="ECO:0000256" key="5">
    <source>
        <dbReference type="ARBA" id="ARBA00022692"/>
    </source>
</evidence>
<dbReference type="GO" id="GO:0016757">
    <property type="term" value="F:glycosyltransferase activity"/>
    <property type="evidence" value="ECO:0007669"/>
    <property type="project" value="UniProtKB-KW"/>
</dbReference>
<evidence type="ECO:0000256" key="3">
    <source>
        <dbReference type="ARBA" id="ARBA00022676"/>
    </source>
</evidence>
<dbReference type="Pfam" id="PF02434">
    <property type="entry name" value="Fringe"/>
    <property type="match status" value="1"/>
</dbReference>
<name>H2ZFT3_CIOSA</name>
<keyword evidence="4" id="KW-0808">Transferase</keyword>
<keyword evidence="8" id="KW-0472">Membrane</keyword>
<evidence type="ECO:0000259" key="10">
    <source>
        <dbReference type="Pfam" id="PF02434"/>
    </source>
</evidence>
<dbReference type="HOGENOM" id="CLU_056611_0_1_1"/>
<keyword evidence="7" id="KW-1133">Transmembrane helix</keyword>